<reference evidence="1 2" key="1">
    <citation type="journal article" date="2018" name="Front. Plant Sci.">
        <title>Red Clover (Trifolium pratense) and Zigzag Clover (T. medium) - A Picture of Genomic Similarities and Differences.</title>
        <authorList>
            <person name="Dluhosova J."/>
            <person name="Istvanek J."/>
            <person name="Nedelnik J."/>
            <person name="Repkova J."/>
        </authorList>
    </citation>
    <scope>NUCLEOTIDE SEQUENCE [LARGE SCALE GENOMIC DNA]</scope>
    <source>
        <strain evidence="2">cv. 10/8</strain>
        <tissue evidence="1">Leaf</tissue>
    </source>
</reference>
<sequence length="87" mass="9935">ELLGTGKVVGDDVVGMIIICLNHEEKASLTKAITKEEVYKAPSLDGFEPTFFKNLLVVHLMCTKKRRCGNLFLKPDHEKAYDRIDWR</sequence>
<feature type="non-terminal residue" evidence="1">
    <location>
        <position position="1"/>
    </location>
</feature>
<organism evidence="1 2">
    <name type="scientific">Trifolium medium</name>
    <dbReference type="NCBI Taxonomy" id="97028"/>
    <lineage>
        <taxon>Eukaryota</taxon>
        <taxon>Viridiplantae</taxon>
        <taxon>Streptophyta</taxon>
        <taxon>Embryophyta</taxon>
        <taxon>Tracheophyta</taxon>
        <taxon>Spermatophyta</taxon>
        <taxon>Magnoliopsida</taxon>
        <taxon>eudicotyledons</taxon>
        <taxon>Gunneridae</taxon>
        <taxon>Pentapetalae</taxon>
        <taxon>rosids</taxon>
        <taxon>fabids</taxon>
        <taxon>Fabales</taxon>
        <taxon>Fabaceae</taxon>
        <taxon>Papilionoideae</taxon>
        <taxon>50 kb inversion clade</taxon>
        <taxon>NPAAA clade</taxon>
        <taxon>Hologalegina</taxon>
        <taxon>IRL clade</taxon>
        <taxon>Trifolieae</taxon>
        <taxon>Trifolium</taxon>
    </lineage>
</organism>
<keyword evidence="2" id="KW-1185">Reference proteome</keyword>
<dbReference type="EMBL" id="LXQA010094968">
    <property type="protein sequence ID" value="MCI15085.1"/>
    <property type="molecule type" value="Genomic_DNA"/>
</dbReference>
<evidence type="ECO:0000313" key="1">
    <source>
        <dbReference type="EMBL" id="MCI15085.1"/>
    </source>
</evidence>
<proteinExistence type="predicted"/>
<evidence type="ECO:0000313" key="2">
    <source>
        <dbReference type="Proteomes" id="UP000265520"/>
    </source>
</evidence>
<dbReference type="AlphaFoldDB" id="A0A392PVX5"/>
<accession>A0A392PVX5</accession>
<name>A0A392PVX5_9FABA</name>
<dbReference type="Proteomes" id="UP000265520">
    <property type="component" value="Unassembled WGS sequence"/>
</dbReference>
<protein>
    <submittedName>
        <fullName evidence="1">Uncharacterized protein</fullName>
    </submittedName>
</protein>
<comment type="caution">
    <text evidence="1">The sequence shown here is derived from an EMBL/GenBank/DDBJ whole genome shotgun (WGS) entry which is preliminary data.</text>
</comment>